<dbReference type="EMBL" id="AY710267">
    <property type="protein sequence ID" value="AAW50959.1"/>
    <property type="molecule type" value="Genomic_RNA"/>
</dbReference>
<dbReference type="RefSeq" id="YP_009664752.1">
    <property type="nucleotide sequence ID" value="NC_043086.1"/>
</dbReference>
<dbReference type="KEGG" id="vg:40524838"/>
<name>Q5IJQ3_9VIRU</name>
<sequence length="227" mass="25713">MNRVHEYLLESGFVRTINQISKPVVVHSVAGAGKSTFIRGVITKIPNTQAFTLAAEDNPNLSSNRIRSFRVEEIDQGRVNILDEYLLREVELDQFDFIFADPCQISSIQPLAAHYIKETTERVPAKICSFLHEFGNHQIRGTKPGVLDIEEFFGPAPTGQVLCYQREVFDYLASYSIEAKFPCQVQGQEFDKVTLFVLGDPKVESKRLEFYCCATRSTSCLTIRAHQ</sequence>
<dbReference type="GeneID" id="40524838"/>
<accession>Q5IJQ3</accession>
<evidence type="ECO:0000313" key="2">
    <source>
        <dbReference type="EMBL" id="AAW50959.1"/>
    </source>
</evidence>
<feature type="domain" description="(+)RNA virus helicase C-terminal" evidence="1">
    <location>
        <begin position="25"/>
        <end position="224"/>
    </location>
</feature>
<dbReference type="Pfam" id="PF01443">
    <property type="entry name" value="Viral_helicase1"/>
    <property type="match status" value="1"/>
</dbReference>
<reference evidence="2 3" key="1">
    <citation type="journal article" date="2005" name="Arch. Virol.">
        <title>Molecular characterization of banana virus X (BVX), a novel member of the Flexiviridae family.</title>
        <authorList>
            <person name="Teycheney P.Y."/>
            <person name="Marais A."/>
            <person name="Svanella-Dumas L."/>
            <person name="Dulucq M.J."/>
            <person name="Candresse T."/>
        </authorList>
    </citation>
    <scope>NUCLEOTIDE SEQUENCE [LARGE SCALE GENOMIC DNA]</scope>
    <source>
        <strain evidence="2">Som</strain>
    </source>
</reference>
<evidence type="ECO:0000259" key="1">
    <source>
        <dbReference type="Pfam" id="PF01443"/>
    </source>
</evidence>
<dbReference type="GO" id="GO:0005524">
    <property type="term" value="F:ATP binding"/>
    <property type="evidence" value="ECO:0007669"/>
    <property type="project" value="InterPro"/>
</dbReference>
<organism evidence="2 3">
    <name type="scientific">Banana virus X</name>
    <dbReference type="NCBI Taxonomy" id="307671"/>
    <lineage>
        <taxon>Viruses</taxon>
        <taxon>Riboviria</taxon>
        <taxon>Orthornavirae</taxon>
        <taxon>Kitrinoviricota</taxon>
        <taxon>Alsuviricetes</taxon>
        <taxon>Tymovirales</taxon>
        <taxon>Betaflexiviridae</taxon>
        <taxon>Quinvirinae</taxon>
    </lineage>
</organism>
<dbReference type="InterPro" id="IPR027351">
    <property type="entry name" value="(+)RNA_virus_helicase_core_dom"/>
</dbReference>
<protein>
    <submittedName>
        <fullName evidence="2">Triple gene block protein 1</fullName>
    </submittedName>
</protein>
<dbReference type="Proteomes" id="UP000232837">
    <property type="component" value="Segment"/>
</dbReference>
<evidence type="ECO:0000313" key="3">
    <source>
        <dbReference type="Proteomes" id="UP000232837"/>
    </source>
</evidence>
<proteinExistence type="predicted"/>